<organism evidence="7 8">
    <name type="scientific">Exophiala viscosa</name>
    <dbReference type="NCBI Taxonomy" id="2486360"/>
    <lineage>
        <taxon>Eukaryota</taxon>
        <taxon>Fungi</taxon>
        <taxon>Dikarya</taxon>
        <taxon>Ascomycota</taxon>
        <taxon>Pezizomycotina</taxon>
        <taxon>Eurotiomycetes</taxon>
        <taxon>Chaetothyriomycetidae</taxon>
        <taxon>Chaetothyriales</taxon>
        <taxon>Herpotrichiellaceae</taxon>
        <taxon>Exophiala</taxon>
    </lineage>
</organism>
<dbReference type="InterPro" id="IPR011701">
    <property type="entry name" value="MFS"/>
</dbReference>
<accession>A0AAN6IBE1</accession>
<keyword evidence="4 5" id="KW-0472">Membrane</keyword>
<feature type="domain" description="Major facilitator superfamily (MFS) profile" evidence="6">
    <location>
        <begin position="56"/>
        <end position="550"/>
    </location>
</feature>
<keyword evidence="3 5" id="KW-1133">Transmembrane helix</keyword>
<dbReference type="SUPFAM" id="SSF103473">
    <property type="entry name" value="MFS general substrate transporter"/>
    <property type="match status" value="1"/>
</dbReference>
<comment type="caution">
    <text evidence="7">The sequence shown here is derived from an EMBL/GenBank/DDBJ whole genome shotgun (WGS) entry which is preliminary data.</text>
</comment>
<feature type="transmembrane region" description="Helical" evidence="5">
    <location>
        <begin position="382"/>
        <end position="402"/>
    </location>
</feature>
<dbReference type="AlphaFoldDB" id="A0AAN6IBE1"/>
<feature type="transmembrane region" description="Helical" evidence="5">
    <location>
        <begin position="179"/>
        <end position="200"/>
    </location>
</feature>
<dbReference type="Gene3D" id="1.20.1250.20">
    <property type="entry name" value="MFS general substrate transporter like domains"/>
    <property type="match status" value="1"/>
</dbReference>
<dbReference type="InterPro" id="IPR005829">
    <property type="entry name" value="Sugar_transporter_CS"/>
</dbReference>
<feature type="transmembrane region" description="Helical" evidence="5">
    <location>
        <begin position="146"/>
        <end position="167"/>
    </location>
</feature>
<protein>
    <submittedName>
        <fullName evidence="7">Permease of the major facilitator superfamily</fullName>
    </submittedName>
</protein>
<dbReference type="Pfam" id="PF07690">
    <property type="entry name" value="MFS_1"/>
    <property type="match status" value="1"/>
</dbReference>
<dbReference type="PROSITE" id="PS50850">
    <property type="entry name" value="MFS"/>
    <property type="match status" value="1"/>
</dbReference>
<gene>
    <name evidence="7" type="ORF">EDD36DRAFT_303710</name>
</gene>
<dbReference type="GO" id="GO:0022857">
    <property type="term" value="F:transmembrane transporter activity"/>
    <property type="evidence" value="ECO:0007669"/>
    <property type="project" value="InterPro"/>
</dbReference>
<sequence>MANSITATPPRRGSETEAATAVIAAAPQEEFELAEDAASNEENEIAYPTGPKFFAMLSGVLMTTVLVGLDFSVIATALPTITNHFHTTADIGWYVAVYRLTGTAFLFLFGKLYTVTSVKRTFLCALVIFEIGSLLCTVAPTSHMLVLGRAICGLGSGGVMSGGFAILTQSVPLRKRALYGGLAGGIETVAAVSGPVIGGVLTSTLSFRWCFAINLPVGVVAFAVVAAFFNNPRHNPDIDLPLRQKLQKLDLLGTVIFVPSITCLLLALQWGGLRYSWTDWRIILLFVLFAGSLAGFAWLQWKKGENATLPLRILKQRSILSGAFFAGCCTASFTIVEYYMAIYLQAVRGYTPLHSALFSLPQVISLCIACVLAGAGTTLTGYYVPFMFICTVLGSIGAGLLTTLPVDATLASLICFQALLGFGVGLGVQGPQVAAQTVLSEKEVPIGISLVMFGHGIGPAIMSVAAQAIFQNRLELNLGKLGVDSGSNNTTSTGSVDSMGIADLRQRLGGQRLAEALSGLDGAVMQTLYLPVALTCLTLFGAMGMEWRSVKQKTS</sequence>
<evidence type="ECO:0000313" key="7">
    <source>
        <dbReference type="EMBL" id="KAI1610795.1"/>
    </source>
</evidence>
<dbReference type="GO" id="GO:0005886">
    <property type="term" value="C:plasma membrane"/>
    <property type="evidence" value="ECO:0007669"/>
    <property type="project" value="TreeGrafter"/>
</dbReference>
<proteinExistence type="predicted"/>
<feature type="transmembrane region" description="Helical" evidence="5">
    <location>
        <begin position="408"/>
        <end position="428"/>
    </location>
</feature>
<evidence type="ECO:0000256" key="2">
    <source>
        <dbReference type="ARBA" id="ARBA00022692"/>
    </source>
</evidence>
<dbReference type="CDD" id="cd17502">
    <property type="entry name" value="MFS_Azr1_MDR_like"/>
    <property type="match status" value="1"/>
</dbReference>
<evidence type="ECO:0000256" key="4">
    <source>
        <dbReference type="ARBA" id="ARBA00023136"/>
    </source>
</evidence>
<comment type="subcellular location">
    <subcellularLocation>
        <location evidence="1">Membrane</location>
        <topology evidence="1">Multi-pass membrane protein</topology>
    </subcellularLocation>
</comment>
<reference evidence="7" key="1">
    <citation type="journal article" date="2022" name="bioRxiv">
        <title>Deciphering the potential niche of two novel black yeast fungi from a biological soil crust based on their genomes, phenotypes, and melanin regulation.</title>
        <authorList>
            <consortium name="DOE Joint Genome Institute"/>
            <person name="Carr E.C."/>
            <person name="Barton Q."/>
            <person name="Grambo S."/>
            <person name="Sullivan M."/>
            <person name="Renfro C.M."/>
            <person name="Kuo A."/>
            <person name="Pangilinan J."/>
            <person name="Lipzen A."/>
            <person name="Keymanesh K."/>
            <person name="Savage E."/>
            <person name="Barry K."/>
            <person name="Grigoriev I.V."/>
            <person name="Riekhof W.R."/>
            <person name="Harris S.S."/>
        </authorList>
    </citation>
    <scope>NUCLEOTIDE SEQUENCE</scope>
    <source>
        <strain evidence="7">JF 03-4F</strain>
    </source>
</reference>
<feature type="transmembrane region" description="Helical" evidence="5">
    <location>
        <begin position="121"/>
        <end position="140"/>
    </location>
</feature>
<feature type="transmembrane region" description="Helical" evidence="5">
    <location>
        <begin position="528"/>
        <end position="547"/>
    </location>
</feature>
<keyword evidence="8" id="KW-1185">Reference proteome</keyword>
<feature type="transmembrane region" description="Helical" evidence="5">
    <location>
        <begin position="353"/>
        <end position="375"/>
    </location>
</feature>
<feature type="transmembrane region" description="Helical" evidence="5">
    <location>
        <begin position="249"/>
        <end position="268"/>
    </location>
</feature>
<dbReference type="PROSITE" id="PS00217">
    <property type="entry name" value="SUGAR_TRANSPORT_2"/>
    <property type="match status" value="1"/>
</dbReference>
<dbReference type="Proteomes" id="UP001203852">
    <property type="component" value="Unassembled WGS sequence"/>
</dbReference>
<evidence type="ECO:0000256" key="5">
    <source>
        <dbReference type="SAM" id="Phobius"/>
    </source>
</evidence>
<evidence type="ECO:0000256" key="3">
    <source>
        <dbReference type="ARBA" id="ARBA00022989"/>
    </source>
</evidence>
<dbReference type="EMBL" id="MU404357">
    <property type="protein sequence ID" value="KAI1610795.1"/>
    <property type="molecule type" value="Genomic_DNA"/>
</dbReference>
<keyword evidence="2 5" id="KW-0812">Transmembrane</keyword>
<dbReference type="InterPro" id="IPR036259">
    <property type="entry name" value="MFS_trans_sf"/>
</dbReference>
<dbReference type="Gene3D" id="1.20.1720.10">
    <property type="entry name" value="Multidrug resistance protein D"/>
    <property type="match status" value="1"/>
</dbReference>
<evidence type="ECO:0000256" key="1">
    <source>
        <dbReference type="ARBA" id="ARBA00004141"/>
    </source>
</evidence>
<evidence type="ECO:0000259" key="6">
    <source>
        <dbReference type="PROSITE" id="PS50850"/>
    </source>
</evidence>
<feature type="transmembrane region" description="Helical" evidence="5">
    <location>
        <begin position="280"/>
        <end position="299"/>
    </location>
</feature>
<feature type="transmembrane region" description="Helical" evidence="5">
    <location>
        <begin position="53"/>
        <end position="79"/>
    </location>
</feature>
<dbReference type="PANTHER" id="PTHR23501">
    <property type="entry name" value="MAJOR FACILITATOR SUPERFAMILY"/>
    <property type="match status" value="1"/>
</dbReference>
<feature type="transmembrane region" description="Helical" evidence="5">
    <location>
        <begin position="448"/>
        <end position="470"/>
    </location>
</feature>
<dbReference type="PANTHER" id="PTHR23501:SF199">
    <property type="entry name" value="MFS EFFLUX TRANSPORTER INPD-RELATED"/>
    <property type="match status" value="1"/>
</dbReference>
<feature type="transmembrane region" description="Helical" evidence="5">
    <location>
        <begin position="319"/>
        <end position="341"/>
    </location>
</feature>
<evidence type="ECO:0000313" key="8">
    <source>
        <dbReference type="Proteomes" id="UP001203852"/>
    </source>
</evidence>
<dbReference type="InterPro" id="IPR020846">
    <property type="entry name" value="MFS_dom"/>
</dbReference>
<feature type="transmembrane region" description="Helical" evidence="5">
    <location>
        <begin position="91"/>
        <end position="109"/>
    </location>
</feature>
<name>A0AAN6IBE1_9EURO</name>
<feature type="transmembrane region" description="Helical" evidence="5">
    <location>
        <begin position="206"/>
        <end position="229"/>
    </location>
</feature>